<dbReference type="GO" id="GO:0046656">
    <property type="term" value="P:folic acid biosynthetic process"/>
    <property type="evidence" value="ECO:0007669"/>
    <property type="project" value="UniProtKB-KW"/>
</dbReference>
<dbReference type="PANTHER" id="PTHR20941">
    <property type="entry name" value="FOLATE SYNTHESIS PROTEINS"/>
    <property type="match status" value="1"/>
</dbReference>
<dbReference type="AlphaFoldDB" id="A0A0R1QT33"/>
<keyword evidence="7" id="KW-0808">Transferase</keyword>
<accession>A0A0R1QT33</accession>
<dbReference type="EMBL" id="AZEU01000131">
    <property type="protein sequence ID" value="KRL45282.1"/>
    <property type="molecule type" value="Genomic_DNA"/>
</dbReference>
<name>A0A0R1QT33_9LACO</name>
<dbReference type="SUPFAM" id="SSF51717">
    <property type="entry name" value="Dihydropteroate synthetase-like"/>
    <property type="match status" value="1"/>
</dbReference>
<dbReference type="PANTHER" id="PTHR20941:SF1">
    <property type="entry name" value="FOLIC ACID SYNTHESIS PROTEIN FOL1"/>
    <property type="match status" value="1"/>
</dbReference>
<dbReference type="EC" id="2.5.1.15" evidence="5"/>
<dbReference type="PATRIC" id="fig|1423769.4.peg.808"/>
<dbReference type="GO" id="GO:0005829">
    <property type="term" value="C:cytosol"/>
    <property type="evidence" value="ECO:0007669"/>
    <property type="project" value="TreeGrafter"/>
</dbReference>
<dbReference type="GO" id="GO:0046872">
    <property type="term" value="F:metal ion binding"/>
    <property type="evidence" value="ECO:0007669"/>
    <property type="project" value="UniProtKB-KW"/>
</dbReference>
<dbReference type="PROSITE" id="PS50972">
    <property type="entry name" value="PTERIN_BINDING"/>
    <property type="match status" value="1"/>
</dbReference>
<comment type="catalytic activity">
    <reaction evidence="1">
        <text>(7,8-dihydropterin-6-yl)methyl diphosphate + 4-aminobenzoate = 7,8-dihydropteroate + diphosphate</text>
        <dbReference type="Rhea" id="RHEA:19949"/>
        <dbReference type="ChEBI" id="CHEBI:17836"/>
        <dbReference type="ChEBI" id="CHEBI:17839"/>
        <dbReference type="ChEBI" id="CHEBI:33019"/>
        <dbReference type="ChEBI" id="CHEBI:72950"/>
        <dbReference type="EC" id="2.5.1.15"/>
    </reaction>
</comment>
<dbReference type="UniPathway" id="UPA00077">
    <property type="reaction ID" value="UER00156"/>
</dbReference>
<sequence length="372" mass="41548">MKISEFEIPTGHTLAEQNLYATAQRQRMVGLAFHPQAEESERLQAMLAHFDLVVVDDQALVPITALTPMTQAFEQAGDEEAVADLNAIHDAHRVYWQAGRFKFDVTETPLIYGILNVSPDSFYDGGRFVAFDDMRAQVSKMVDAGVDVIEVGGQTTRPGFTEIDADTEWQRVGPVIDFLTTNFPQVPLAIDTYKYSVMQRAIDAGVDIINDVNAFVDDPQKLPLLAKSNVGLLTMHSNRDVEYTDLSTEMLAFFTKNLQALEDAGIARERIALDQGIGYAKVADGQQDYTMMRNIELLNAFKRPLMVAISRKGFGAQLFNLPKDDRLAVTLIAESAMFLRGGNILRVHDIVETVQLRKMLQVIESAYWLPQV</sequence>
<keyword evidence="8" id="KW-0479">Metal-binding</keyword>
<comment type="cofactor">
    <cofactor evidence="2">
        <name>Mg(2+)</name>
        <dbReference type="ChEBI" id="CHEBI:18420"/>
    </cofactor>
</comment>
<dbReference type="CDD" id="cd00739">
    <property type="entry name" value="DHPS"/>
    <property type="match status" value="1"/>
</dbReference>
<dbReference type="Proteomes" id="UP000051790">
    <property type="component" value="Unassembled WGS sequence"/>
</dbReference>
<dbReference type="OrthoDB" id="9811744at2"/>
<evidence type="ECO:0000256" key="11">
    <source>
        <dbReference type="ARBA" id="ARBA00030193"/>
    </source>
</evidence>
<comment type="pathway">
    <text evidence="3">Cofactor biosynthesis; tetrahydrofolate biosynthesis; 7,8-dihydrofolate from 2-amino-4-hydroxy-6-hydroxymethyl-7,8-dihydropteridine diphosphate and 4-aminobenzoate: step 1/2.</text>
</comment>
<evidence type="ECO:0000256" key="3">
    <source>
        <dbReference type="ARBA" id="ARBA00004763"/>
    </source>
</evidence>
<dbReference type="InterPro" id="IPR045031">
    <property type="entry name" value="DHP_synth-like"/>
</dbReference>
<proteinExistence type="inferred from homology"/>
<protein>
    <recommendedName>
        <fullName evidence="6">Dihydropteroate synthase</fullName>
        <ecNumber evidence="5">2.5.1.15</ecNumber>
    </recommendedName>
    <alternativeName>
        <fullName evidence="11">Dihydropteroate pyrophosphorylase</fullName>
    </alternativeName>
</protein>
<evidence type="ECO:0000256" key="9">
    <source>
        <dbReference type="ARBA" id="ARBA00022842"/>
    </source>
</evidence>
<dbReference type="Gene3D" id="3.20.20.20">
    <property type="entry name" value="Dihydropteroate synthase-like"/>
    <property type="match status" value="1"/>
</dbReference>
<evidence type="ECO:0000256" key="7">
    <source>
        <dbReference type="ARBA" id="ARBA00022679"/>
    </source>
</evidence>
<feature type="domain" description="Pterin-binding" evidence="12">
    <location>
        <begin position="109"/>
        <end position="358"/>
    </location>
</feature>
<evidence type="ECO:0000256" key="4">
    <source>
        <dbReference type="ARBA" id="ARBA00009503"/>
    </source>
</evidence>
<dbReference type="InterPro" id="IPR011005">
    <property type="entry name" value="Dihydropteroate_synth-like_sf"/>
</dbReference>
<gene>
    <name evidence="13" type="ORF">FD01_GL000758</name>
</gene>
<evidence type="ECO:0000256" key="1">
    <source>
        <dbReference type="ARBA" id="ARBA00000012"/>
    </source>
</evidence>
<organism evidence="13 14">
    <name type="scientific">Lacticaseibacillus manihotivorans DSM 13343 = JCM 12514</name>
    <dbReference type="NCBI Taxonomy" id="1423769"/>
    <lineage>
        <taxon>Bacteria</taxon>
        <taxon>Bacillati</taxon>
        <taxon>Bacillota</taxon>
        <taxon>Bacilli</taxon>
        <taxon>Lactobacillales</taxon>
        <taxon>Lactobacillaceae</taxon>
        <taxon>Lacticaseibacillus</taxon>
    </lineage>
</organism>
<evidence type="ECO:0000313" key="13">
    <source>
        <dbReference type="EMBL" id="KRL45282.1"/>
    </source>
</evidence>
<keyword evidence="9" id="KW-0460">Magnesium</keyword>
<dbReference type="GO" id="GO:0046654">
    <property type="term" value="P:tetrahydrofolate biosynthetic process"/>
    <property type="evidence" value="ECO:0007669"/>
    <property type="project" value="UniProtKB-UniPathway"/>
</dbReference>
<dbReference type="Pfam" id="PF00809">
    <property type="entry name" value="Pterin_bind"/>
    <property type="match status" value="1"/>
</dbReference>
<evidence type="ECO:0000256" key="10">
    <source>
        <dbReference type="ARBA" id="ARBA00022909"/>
    </source>
</evidence>
<evidence type="ECO:0000256" key="6">
    <source>
        <dbReference type="ARBA" id="ARBA00016919"/>
    </source>
</evidence>
<dbReference type="NCBIfam" id="TIGR01496">
    <property type="entry name" value="DHPS"/>
    <property type="match status" value="1"/>
</dbReference>
<evidence type="ECO:0000256" key="5">
    <source>
        <dbReference type="ARBA" id="ARBA00012458"/>
    </source>
</evidence>
<dbReference type="RefSeq" id="WP_054715799.1">
    <property type="nucleotide sequence ID" value="NZ_AZEU01000131.1"/>
</dbReference>
<comment type="caution">
    <text evidence="13">The sequence shown here is derived from an EMBL/GenBank/DDBJ whole genome shotgun (WGS) entry which is preliminary data.</text>
</comment>
<keyword evidence="14" id="KW-1185">Reference proteome</keyword>
<dbReference type="InterPro" id="IPR006390">
    <property type="entry name" value="DHP_synth_dom"/>
</dbReference>
<dbReference type="InterPro" id="IPR000489">
    <property type="entry name" value="Pterin-binding_dom"/>
</dbReference>
<reference evidence="13 14" key="1">
    <citation type="journal article" date="2015" name="Genome Announc.">
        <title>Expanding the biotechnology potential of lactobacilli through comparative genomics of 213 strains and associated genera.</title>
        <authorList>
            <person name="Sun Z."/>
            <person name="Harris H.M."/>
            <person name="McCann A."/>
            <person name="Guo C."/>
            <person name="Argimon S."/>
            <person name="Zhang W."/>
            <person name="Yang X."/>
            <person name="Jeffery I.B."/>
            <person name="Cooney J.C."/>
            <person name="Kagawa T.F."/>
            <person name="Liu W."/>
            <person name="Song Y."/>
            <person name="Salvetti E."/>
            <person name="Wrobel A."/>
            <person name="Rasinkangas P."/>
            <person name="Parkhill J."/>
            <person name="Rea M.C."/>
            <person name="O'Sullivan O."/>
            <person name="Ritari J."/>
            <person name="Douillard F.P."/>
            <person name="Paul Ross R."/>
            <person name="Yang R."/>
            <person name="Briner A.E."/>
            <person name="Felis G.E."/>
            <person name="de Vos W.M."/>
            <person name="Barrangou R."/>
            <person name="Klaenhammer T.R."/>
            <person name="Caufield P.W."/>
            <person name="Cui Y."/>
            <person name="Zhang H."/>
            <person name="O'Toole P.W."/>
        </authorList>
    </citation>
    <scope>NUCLEOTIDE SEQUENCE [LARGE SCALE GENOMIC DNA]</scope>
    <source>
        <strain evidence="13 14">DSM 13343</strain>
    </source>
</reference>
<comment type="similarity">
    <text evidence="4">Belongs to the DHPS family.</text>
</comment>
<dbReference type="GO" id="GO:0004156">
    <property type="term" value="F:dihydropteroate synthase activity"/>
    <property type="evidence" value="ECO:0007669"/>
    <property type="project" value="UniProtKB-EC"/>
</dbReference>
<keyword evidence="10" id="KW-0289">Folate biosynthesis</keyword>
<evidence type="ECO:0000259" key="12">
    <source>
        <dbReference type="PROSITE" id="PS50972"/>
    </source>
</evidence>
<evidence type="ECO:0000313" key="14">
    <source>
        <dbReference type="Proteomes" id="UP000051790"/>
    </source>
</evidence>
<evidence type="ECO:0000256" key="8">
    <source>
        <dbReference type="ARBA" id="ARBA00022723"/>
    </source>
</evidence>
<evidence type="ECO:0000256" key="2">
    <source>
        <dbReference type="ARBA" id="ARBA00001946"/>
    </source>
</evidence>